<protein>
    <submittedName>
        <fullName evidence="2">DUF4439 domain-containing protein</fullName>
    </submittedName>
</protein>
<evidence type="ECO:0000313" key="2">
    <source>
        <dbReference type="EMBL" id="TSD65408.1"/>
    </source>
</evidence>
<dbReference type="Pfam" id="PF14530">
    <property type="entry name" value="DUF4439"/>
    <property type="match status" value="1"/>
</dbReference>
<name>A0A554SGE1_9ACTN</name>
<feature type="domain" description="DUF4439" evidence="1">
    <location>
        <begin position="13"/>
        <end position="134"/>
    </location>
</feature>
<dbReference type="EMBL" id="VLNT01000002">
    <property type="protein sequence ID" value="TSD65408.1"/>
    <property type="molecule type" value="Genomic_DNA"/>
</dbReference>
<dbReference type="InterPro" id="IPR009078">
    <property type="entry name" value="Ferritin-like_SF"/>
</dbReference>
<gene>
    <name evidence="2" type="ORF">FNM00_02985</name>
</gene>
<dbReference type="InterPro" id="IPR029447">
    <property type="entry name" value="DUF4439"/>
</dbReference>
<dbReference type="AlphaFoldDB" id="A0A554SGE1"/>
<dbReference type="Gene3D" id="1.20.1260.10">
    <property type="match status" value="1"/>
</dbReference>
<evidence type="ECO:0000313" key="3">
    <source>
        <dbReference type="Proteomes" id="UP000316988"/>
    </source>
</evidence>
<organism evidence="2 3">
    <name type="scientific">Aeromicrobium piscarium</name>
    <dbReference type="NCBI Taxonomy" id="2590901"/>
    <lineage>
        <taxon>Bacteria</taxon>
        <taxon>Bacillati</taxon>
        <taxon>Actinomycetota</taxon>
        <taxon>Actinomycetes</taxon>
        <taxon>Propionibacteriales</taxon>
        <taxon>Nocardioidaceae</taxon>
        <taxon>Aeromicrobium</taxon>
    </lineage>
</organism>
<dbReference type="OrthoDB" id="5195580at2"/>
<dbReference type="Proteomes" id="UP000316988">
    <property type="component" value="Unassembled WGS sequence"/>
</dbReference>
<keyword evidence="3" id="KW-1185">Reference proteome</keyword>
<dbReference type="SUPFAM" id="SSF47240">
    <property type="entry name" value="Ferritin-like"/>
    <property type="match status" value="1"/>
</dbReference>
<accession>A0A554SGE1</accession>
<proteinExistence type="predicted"/>
<dbReference type="RefSeq" id="WP_143911534.1">
    <property type="nucleotide sequence ID" value="NZ_VLNT01000002.1"/>
</dbReference>
<dbReference type="InterPro" id="IPR012347">
    <property type="entry name" value="Ferritin-like"/>
</dbReference>
<sequence length="135" mass="14747">MNEAEALRWRVWLELEMEAVWLYPVIAARFDALRAAATAAYEAHSDLRDALVSVLADADIEPPGPLVSYEVGELGSPEDAQDVAARLEQRLCASIAALTGEVDGEERERVVRELRTTAVRAVSWGASPEPFPGLD</sequence>
<evidence type="ECO:0000259" key="1">
    <source>
        <dbReference type="Pfam" id="PF14530"/>
    </source>
</evidence>
<reference evidence="2 3" key="1">
    <citation type="submission" date="2019-07" db="EMBL/GenBank/DDBJ databases">
        <authorList>
            <person name="Zhao L.H."/>
        </authorList>
    </citation>
    <scope>NUCLEOTIDE SEQUENCE [LARGE SCALE GENOMIC DNA]</scope>
    <source>
        <strain evidence="2 3">Co35</strain>
    </source>
</reference>
<comment type="caution">
    <text evidence="2">The sequence shown here is derived from an EMBL/GenBank/DDBJ whole genome shotgun (WGS) entry which is preliminary data.</text>
</comment>